<proteinExistence type="predicted"/>
<accession>A0A836C1B7</accession>
<evidence type="ECO:0000313" key="2">
    <source>
        <dbReference type="Proteomes" id="UP000612055"/>
    </source>
</evidence>
<reference evidence="1" key="1">
    <citation type="journal article" date="2020" name="bioRxiv">
        <title>Comparative genomics of Chlamydomonas.</title>
        <authorList>
            <person name="Craig R.J."/>
            <person name="Hasan A.R."/>
            <person name="Ness R.W."/>
            <person name="Keightley P.D."/>
        </authorList>
    </citation>
    <scope>NUCLEOTIDE SEQUENCE</scope>
    <source>
        <strain evidence="1">CCAP 11/70</strain>
    </source>
</reference>
<protein>
    <recommendedName>
        <fullName evidence="3">SnoaL-like domain-containing protein</fullName>
    </recommendedName>
</protein>
<dbReference type="AlphaFoldDB" id="A0A836C1B7"/>
<evidence type="ECO:0000313" key="1">
    <source>
        <dbReference type="EMBL" id="KAG2495354.1"/>
    </source>
</evidence>
<gene>
    <name evidence="1" type="ORF">HYH03_006623</name>
</gene>
<comment type="caution">
    <text evidence="1">The sequence shown here is derived from an EMBL/GenBank/DDBJ whole genome shotgun (WGS) entry which is preliminary data.</text>
</comment>
<keyword evidence="2" id="KW-1185">Reference proteome</keyword>
<dbReference type="EMBL" id="JAEHOE010000025">
    <property type="protein sequence ID" value="KAG2495354.1"/>
    <property type="molecule type" value="Genomic_DNA"/>
</dbReference>
<name>A0A836C1B7_9CHLO</name>
<organism evidence="1 2">
    <name type="scientific">Edaphochlamys debaryana</name>
    <dbReference type="NCBI Taxonomy" id="47281"/>
    <lineage>
        <taxon>Eukaryota</taxon>
        <taxon>Viridiplantae</taxon>
        <taxon>Chlorophyta</taxon>
        <taxon>core chlorophytes</taxon>
        <taxon>Chlorophyceae</taxon>
        <taxon>CS clade</taxon>
        <taxon>Chlamydomonadales</taxon>
        <taxon>Chlamydomonadales incertae sedis</taxon>
        <taxon>Edaphochlamys</taxon>
    </lineage>
</organism>
<dbReference type="OrthoDB" id="3657563at2759"/>
<sequence length="236" mass="26192">MLLLSRKQCVPTAQPRARPGRRAARIVAFKSDEEIKDWRVKQMADLARTFYSALWSKGDFSQADILLDSGFVHRDLCSASTWGLAPAAAREARDRSRSGASTPTGMAVGPRAFKALLEEHRSMYPDYWVEVEDLAASDTHRLFVSWVGHGTQMEAATGDSSAAGGGASASLHNNTVRGVDIVTFTLDRSKIQEINVFRQLTTDERHDVEQKLAPNPLEMRLARLHWETPQGKSGRK</sequence>
<dbReference type="SUPFAM" id="SSF54427">
    <property type="entry name" value="NTF2-like"/>
    <property type="match status" value="1"/>
</dbReference>
<dbReference type="Proteomes" id="UP000612055">
    <property type="component" value="Unassembled WGS sequence"/>
</dbReference>
<dbReference type="InterPro" id="IPR032710">
    <property type="entry name" value="NTF2-like_dom_sf"/>
</dbReference>
<evidence type="ECO:0008006" key="3">
    <source>
        <dbReference type="Google" id="ProtNLM"/>
    </source>
</evidence>
<dbReference type="Gene3D" id="3.10.450.50">
    <property type="match status" value="1"/>
</dbReference>